<dbReference type="Gene3D" id="3.40.50.1820">
    <property type="entry name" value="alpha/beta hydrolase"/>
    <property type="match status" value="1"/>
</dbReference>
<dbReference type="EMBL" id="JOKZ01000172">
    <property type="protein sequence ID" value="KKP01934.1"/>
    <property type="molecule type" value="Genomic_DNA"/>
</dbReference>
<name>A0A0G0AA80_TRIHA</name>
<organism evidence="3 4">
    <name type="scientific">Trichoderma harzianum</name>
    <name type="common">Hypocrea lixii</name>
    <dbReference type="NCBI Taxonomy" id="5544"/>
    <lineage>
        <taxon>Eukaryota</taxon>
        <taxon>Fungi</taxon>
        <taxon>Dikarya</taxon>
        <taxon>Ascomycota</taxon>
        <taxon>Pezizomycotina</taxon>
        <taxon>Sordariomycetes</taxon>
        <taxon>Hypocreomycetidae</taxon>
        <taxon>Hypocreales</taxon>
        <taxon>Hypocreaceae</taxon>
        <taxon>Trichoderma</taxon>
    </lineage>
</organism>
<feature type="domain" description="AB hydrolase-1" evidence="2">
    <location>
        <begin position="62"/>
        <end position="298"/>
    </location>
</feature>
<accession>A0A0G0AA80</accession>
<dbReference type="InterPro" id="IPR051411">
    <property type="entry name" value="Polyketide_trans_af380"/>
</dbReference>
<dbReference type="Pfam" id="PF12697">
    <property type="entry name" value="Abhydrolase_6"/>
    <property type="match status" value="1"/>
</dbReference>
<comment type="similarity">
    <text evidence="1">Belongs to the polyketide transferase af380 family.</text>
</comment>
<evidence type="ECO:0000256" key="1">
    <source>
        <dbReference type="ARBA" id="ARBA00029464"/>
    </source>
</evidence>
<sequence>MLSYIYTITPPTKVFFPAFQLQICGELFVPEPGSPNRMGAAIVISHPMTGVKEQTSTDYAKLLSRAGFYTLIFDAGYQGESSGEPRGLEDPRQRVEDIKAAVSYLTTLSGRVDANKIGLLGICASGGYASYATQSDSRIQCLATVSAACVGRMTRSGGVHPHHRENPQAIATALEAAGQWRSNAAKNPTSKPEAPVMFETDPSKVAEGADSFFKDAAAYYGAKRGKHERSTQRVPPQSYDLMVSYDSFNLQHLIAPRPLLMIAGSEAQALHYSEEAIDQARRPKELFVVPGKNHFDLYDDLRETGPKVVDFFASGLE</sequence>
<dbReference type="PANTHER" id="PTHR47751">
    <property type="entry name" value="SUPERFAMILY HYDROLASE, PUTATIVE (AFU_ORTHOLOGUE AFUA_2G16580)-RELATED"/>
    <property type="match status" value="1"/>
</dbReference>
<dbReference type="InterPro" id="IPR029058">
    <property type="entry name" value="AB_hydrolase_fold"/>
</dbReference>
<evidence type="ECO:0000313" key="3">
    <source>
        <dbReference type="EMBL" id="KKP01934.1"/>
    </source>
</evidence>
<protein>
    <recommendedName>
        <fullName evidence="2">AB hydrolase-1 domain-containing protein</fullName>
    </recommendedName>
</protein>
<dbReference type="Gene3D" id="1.10.10.800">
    <property type="match status" value="1"/>
</dbReference>
<evidence type="ECO:0000313" key="4">
    <source>
        <dbReference type="Proteomes" id="UP000034112"/>
    </source>
</evidence>
<gene>
    <name evidence="3" type="ORF">THAR02_05962</name>
</gene>
<dbReference type="OMA" id="VFFPAFQ"/>
<reference evidence="4" key="1">
    <citation type="journal article" date="2015" name="Genome Announc.">
        <title>Draft whole-genome sequence of the biocontrol agent Trichoderma harzianum T6776.</title>
        <authorList>
            <person name="Baroncelli R."/>
            <person name="Piaggeschi G."/>
            <person name="Fiorini L."/>
            <person name="Bertolini E."/>
            <person name="Zapparata A."/>
            <person name="Pe M.E."/>
            <person name="Sarrocco S."/>
            <person name="Vannacci G."/>
        </authorList>
    </citation>
    <scope>NUCLEOTIDE SEQUENCE [LARGE SCALE GENOMIC DNA]</scope>
    <source>
        <strain evidence="4">T6776</strain>
    </source>
</reference>
<dbReference type="SUPFAM" id="SSF53474">
    <property type="entry name" value="alpha/beta-Hydrolases"/>
    <property type="match status" value="1"/>
</dbReference>
<evidence type="ECO:0000259" key="2">
    <source>
        <dbReference type="Pfam" id="PF12697"/>
    </source>
</evidence>
<dbReference type="OrthoDB" id="2498029at2759"/>
<dbReference type="AlphaFoldDB" id="A0A0G0AA80"/>
<comment type="caution">
    <text evidence="3">The sequence shown here is derived from an EMBL/GenBank/DDBJ whole genome shotgun (WGS) entry which is preliminary data.</text>
</comment>
<proteinExistence type="inferred from homology"/>
<dbReference type="PANTHER" id="PTHR47751:SF1">
    <property type="entry name" value="SUPERFAMILY HYDROLASE, PUTATIVE (AFU_ORTHOLOGUE AFUA_2G16580)-RELATED"/>
    <property type="match status" value="1"/>
</dbReference>
<dbReference type="Proteomes" id="UP000034112">
    <property type="component" value="Unassembled WGS sequence"/>
</dbReference>
<dbReference type="InterPro" id="IPR000073">
    <property type="entry name" value="AB_hydrolase_1"/>
</dbReference>